<dbReference type="AlphaFoldDB" id="A0A1X0R348"/>
<dbReference type="Proteomes" id="UP000242414">
    <property type="component" value="Unassembled WGS sequence"/>
</dbReference>
<evidence type="ECO:0000313" key="2">
    <source>
        <dbReference type="EMBL" id="ORE06358.1"/>
    </source>
</evidence>
<dbReference type="Pfam" id="PF13259">
    <property type="entry name" value="clamp_Gag1-like"/>
    <property type="match status" value="1"/>
</dbReference>
<dbReference type="OrthoDB" id="5576875at2759"/>
<accession>A0A1X0R348</accession>
<proteinExistence type="predicted"/>
<evidence type="ECO:0000259" key="1">
    <source>
        <dbReference type="Pfam" id="PF13259"/>
    </source>
</evidence>
<dbReference type="EMBL" id="KV921925">
    <property type="protein sequence ID" value="ORE06358.1"/>
    <property type="molecule type" value="Genomic_DNA"/>
</dbReference>
<name>A0A1X0R348_RHIZD</name>
<sequence length="92" mass="10878">MSGLEAWEARRKQWTTPNPDVNVEKYVQELDNKQYQDLEDPKKRLGIYKQLIQQHQTFTHPVPLRFIIPILVTGWQEDGTWPKGMIVKETSD</sequence>
<dbReference type="InterPro" id="IPR025124">
    <property type="entry name" value="Gag1-like_clamp"/>
</dbReference>
<gene>
    <name evidence="2" type="ORF">BCV72DRAFT_207612</name>
</gene>
<protein>
    <recommendedName>
        <fullName evidence="1">Gag1-like clamp domain-containing protein</fullName>
    </recommendedName>
</protein>
<feature type="domain" description="Gag1-like clamp" evidence="1">
    <location>
        <begin position="3"/>
        <end position="82"/>
    </location>
</feature>
<dbReference type="VEuPathDB" id="FungiDB:BCV72DRAFT_207612"/>
<reference evidence="2" key="1">
    <citation type="journal article" date="2016" name="Proc. Natl. Acad. Sci. U.S.A.">
        <title>Lipid metabolic changes in an early divergent fungus govern the establishment of a mutualistic symbiosis with endobacteria.</title>
        <authorList>
            <person name="Lastovetsky O.A."/>
            <person name="Gaspar M.L."/>
            <person name="Mondo S.J."/>
            <person name="LaButti K.M."/>
            <person name="Sandor L."/>
            <person name="Grigoriev I.V."/>
            <person name="Henry S.A."/>
            <person name="Pawlowska T.E."/>
        </authorList>
    </citation>
    <scope>NUCLEOTIDE SEQUENCE [LARGE SCALE GENOMIC DNA]</scope>
    <source>
        <strain evidence="2">ATCC 52814</strain>
    </source>
</reference>
<organism evidence="2">
    <name type="scientific">Rhizopus microsporus var. microsporus</name>
    <dbReference type="NCBI Taxonomy" id="86635"/>
    <lineage>
        <taxon>Eukaryota</taxon>
        <taxon>Fungi</taxon>
        <taxon>Fungi incertae sedis</taxon>
        <taxon>Mucoromycota</taxon>
        <taxon>Mucoromycotina</taxon>
        <taxon>Mucoromycetes</taxon>
        <taxon>Mucorales</taxon>
        <taxon>Mucorineae</taxon>
        <taxon>Rhizopodaceae</taxon>
        <taxon>Rhizopus</taxon>
    </lineage>
</organism>